<accession>A0A7C4D5D4</accession>
<dbReference type="Pfam" id="PF04055">
    <property type="entry name" value="Radical_SAM"/>
    <property type="match status" value="1"/>
</dbReference>
<dbReference type="InterPro" id="IPR058240">
    <property type="entry name" value="rSAM_sf"/>
</dbReference>
<evidence type="ECO:0000256" key="3">
    <source>
        <dbReference type="ARBA" id="ARBA00023014"/>
    </source>
</evidence>
<dbReference type="PROSITE" id="PS51918">
    <property type="entry name" value="RADICAL_SAM"/>
    <property type="match status" value="1"/>
</dbReference>
<evidence type="ECO:0000256" key="2">
    <source>
        <dbReference type="ARBA" id="ARBA00023004"/>
    </source>
</evidence>
<dbReference type="SUPFAM" id="SSF102114">
    <property type="entry name" value="Radical SAM enzymes"/>
    <property type="match status" value="1"/>
</dbReference>
<sequence>MATLRLSLAELLYRREFLKLELEAKLPEESATRARNDYHARKPPRPCGFTVHSVLGCTFACNYCYLPDMGISFSSASPYGLRGEEITYALLSNSYFLPGRLGSLIAVGSVGEPFVDERGSRKTLEYLAAFSKYLGNAVQFSTKALLSEEHVRALAAMKLPLSPLVTVISLQNHKVLEPHAPSPEERFLTIKRLRQSGLKPILFLRPLIPGVNLDDVEDIIVEAKNSGAVGVVVGGFRATATNLTRLKKLGVNLSEVEARIKKPPQRGEQVPLSMEDLKRKVLNVAREKGLVPFLSACCANNFTAYLRDSLRAPCPGLDFIEGKFCTECPVGCPRQKTEVDPEEVKSVVKRFTGGGELEVTVDDRYIVLSRLMKRKLKPVHKHLLEVGYRRRVLFR</sequence>
<protein>
    <submittedName>
        <fullName evidence="5">Radical SAM protein</fullName>
    </submittedName>
</protein>
<dbReference type="SFLD" id="SFLDG01084">
    <property type="entry name" value="Uncharacterised_Radical_SAM_Su"/>
    <property type="match status" value="1"/>
</dbReference>
<dbReference type="AlphaFoldDB" id="A0A7C4D5D4"/>
<evidence type="ECO:0000259" key="4">
    <source>
        <dbReference type="PROSITE" id="PS51918"/>
    </source>
</evidence>
<evidence type="ECO:0000256" key="1">
    <source>
        <dbReference type="ARBA" id="ARBA00022723"/>
    </source>
</evidence>
<proteinExistence type="predicted"/>
<gene>
    <name evidence="5" type="ORF">ENU21_04950</name>
</gene>
<reference evidence="5" key="1">
    <citation type="journal article" date="2020" name="mSystems">
        <title>Genome- and Community-Level Interaction Insights into Carbon Utilization and Element Cycling Functions of Hydrothermarchaeota in Hydrothermal Sediment.</title>
        <authorList>
            <person name="Zhou Z."/>
            <person name="Liu Y."/>
            <person name="Xu W."/>
            <person name="Pan J."/>
            <person name="Luo Z.H."/>
            <person name="Li M."/>
        </authorList>
    </citation>
    <scope>NUCLEOTIDE SEQUENCE</scope>
    <source>
        <strain evidence="5">SpSt-649</strain>
    </source>
</reference>
<dbReference type="PANTHER" id="PTHR43432">
    <property type="entry name" value="SLR0285 PROTEIN"/>
    <property type="match status" value="1"/>
</dbReference>
<dbReference type="GO" id="GO:0003824">
    <property type="term" value="F:catalytic activity"/>
    <property type="evidence" value="ECO:0007669"/>
    <property type="project" value="InterPro"/>
</dbReference>
<feature type="domain" description="Radical SAM core" evidence="4">
    <location>
        <begin position="42"/>
        <end position="273"/>
    </location>
</feature>
<dbReference type="GO" id="GO:0046872">
    <property type="term" value="F:metal ion binding"/>
    <property type="evidence" value="ECO:0007669"/>
    <property type="project" value="UniProtKB-KW"/>
</dbReference>
<name>A0A7C4D5D4_THEPE</name>
<evidence type="ECO:0000313" key="5">
    <source>
        <dbReference type="EMBL" id="HGM47078.1"/>
    </source>
</evidence>
<keyword evidence="1" id="KW-0479">Metal-binding</keyword>
<dbReference type="Gene3D" id="3.80.30.30">
    <property type="match status" value="1"/>
</dbReference>
<dbReference type="InterPro" id="IPR040086">
    <property type="entry name" value="MJ0683-like"/>
</dbReference>
<organism evidence="5">
    <name type="scientific">Thermofilum pendens</name>
    <dbReference type="NCBI Taxonomy" id="2269"/>
    <lineage>
        <taxon>Archaea</taxon>
        <taxon>Thermoproteota</taxon>
        <taxon>Thermoprotei</taxon>
        <taxon>Thermofilales</taxon>
        <taxon>Thermofilaceae</taxon>
        <taxon>Thermofilum</taxon>
    </lineage>
</organism>
<dbReference type="EMBL" id="DTBQ01000140">
    <property type="protein sequence ID" value="HGM47078.1"/>
    <property type="molecule type" value="Genomic_DNA"/>
</dbReference>
<keyword evidence="2" id="KW-0408">Iron</keyword>
<dbReference type="PANTHER" id="PTHR43432:SF4">
    <property type="entry name" value="RADICAL SAM CORE DOMAIN-CONTAINING PROTEIN"/>
    <property type="match status" value="1"/>
</dbReference>
<dbReference type="InterPro" id="IPR007197">
    <property type="entry name" value="rSAM"/>
</dbReference>
<dbReference type="GO" id="GO:0051536">
    <property type="term" value="F:iron-sulfur cluster binding"/>
    <property type="evidence" value="ECO:0007669"/>
    <property type="project" value="UniProtKB-KW"/>
</dbReference>
<keyword evidence="3" id="KW-0411">Iron-sulfur</keyword>
<dbReference type="SFLD" id="SFLDS00029">
    <property type="entry name" value="Radical_SAM"/>
    <property type="match status" value="1"/>
</dbReference>
<comment type="caution">
    <text evidence="5">The sequence shown here is derived from an EMBL/GenBank/DDBJ whole genome shotgun (WGS) entry which is preliminary data.</text>
</comment>